<gene>
    <name evidence="1" type="ORF">I0C86_41055</name>
</gene>
<comment type="caution">
    <text evidence="1">The sequence shown here is derived from an EMBL/GenBank/DDBJ whole genome shotgun (WGS) entry which is preliminary data.</text>
</comment>
<organism evidence="1 2">
    <name type="scientific">Plantactinospora alkalitolerans</name>
    <dbReference type="NCBI Taxonomy" id="2789879"/>
    <lineage>
        <taxon>Bacteria</taxon>
        <taxon>Bacillati</taxon>
        <taxon>Actinomycetota</taxon>
        <taxon>Actinomycetes</taxon>
        <taxon>Micromonosporales</taxon>
        <taxon>Micromonosporaceae</taxon>
        <taxon>Plantactinospora</taxon>
    </lineage>
</organism>
<dbReference type="EMBL" id="JADPUN010000422">
    <property type="protein sequence ID" value="MBF9135241.1"/>
    <property type="molecule type" value="Genomic_DNA"/>
</dbReference>
<keyword evidence="2" id="KW-1185">Reference proteome</keyword>
<reference evidence="1 2" key="1">
    <citation type="submission" date="2020-11" db="EMBL/GenBank/DDBJ databases">
        <title>A novel isolate from a Black sea contaminated sediment with potential to produce alkanes: Plantactinospora alkalitolerans sp. nov.</title>
        <authorList>
            <person name="Carro L."/>
            <person name="Veyisoglu A."/>
            <person name="Guven K."/>
            <person name="Schumann P."/>
            <person name="Klenk H.-P."/>
            <person name="Sahin N."/>
        </authorList>
    </citation>
    <scope>NUCLEOTIDE SEQUENCE [LARGE SCALE GENOMIC DNA]</scope>
    <source>
        <strain evidence="1 2">S1510</strain>
    </source>
</reference>
<evidence type="ECO:0000313" key="2">
    <source>
        <dbReference type="Proteomes" id="UP000638560"/>
    </source>
</evidence>
<sequence>MSTPTQRERFEAAFRRLRAVGITPVAVLYDTAARWARLAPDREDYEVTASMAGTPGRWAGTSVPDATWIDDELVHCGIKTPVAVLLFVWPLAAPDIGDAVVTAFGEEGFGVERRGGLAWGAEVRLIAADADKPADVR</sequence>
<name>A0ABS0HAD5_9ACTN</name>
<protein>
    <submittedName>
        <fullName evidence="1">Uncharacterized protein</fullName>
    </submittedName>
</protein>
<proteinExistence type="predicted"/>
<accession>A0ABS0HAD5</accession>
<dbReference type="Proteomes" id="UP000638560">
    <property type="component" value="Unassembled WGS sequence"/>
</dbReference>
<dbReference type="RefSeq" id="WP_196206698.1">
    <property type="nucleotide sequence ID" value="NZ_JADPUN010000422.1"/>
</dbReference>
<evidence type="ECO:0000313" key="1">
    <source>
        <dbReference type="EMBL" id="MBF9135241.1"/>
    </source>
</evidence>